<dbReference type="AlphaFoldDB" id="A0A1I0IRD9"/>
<keyword evidence="1" id="KW-1133">Transmembrane helix</keyword>
<gene>
    <name evidence="3" type="ORF">SAMN05421676_11390</name>
</gene>
<feature type="transmembrane region" description="Helical" evidence="1">
    <location>
        <begin position="20"/>
        <end position="40"/>
    </location>
</feature>
<sequence length="102" mass="11947">MSDKQLSERQREYWKKNIRLIVTLLVIWASVSLVAGIILAEPLSNIYFFELPLSFWFAHQGSIVVFIFLIFTYAIRMDRLDKKYGVEEVILTEKKDSKGDES</sequence>
<dbReference type="Proteomes" id="UP000199095">
    <property type="component" value="Unassembled WGS sequence"/>
</dbReference>
<dbReference type="EMBL" id="FOHJ01000013">
    <property type="protein sequence ID" value="SET99683.1"/>
    <property type="molecule type" value="Genomic_DNA"/>
</dbReference>
<proteinExistence type="predicted"/>
<dbReference type="NCBIfam" id="TIGR03647">
    <property type="entry name" value="Na_symport_sm"/>
    <property type="match status" value="1"/>
</dbReference>
<accession>A0A1I0IRD9</accession>
<dbReference type="InterPro" id="IPR019886">
    <property type="entry name" value="Na_symporter_ssu"/>
</dbReference>
<reference evidence="4" key="1">
    <citation type="submission" date="2016-10" db="EMBL/GenBank/DDBJ databases">
        <authorList>
            <person name="Varghese N."/>
            <person name="Submissions S."/>
        </authorList>
    </citation>
    <scope>NUCLEOTIDE SEQUENCE [LARGE SCALE GENOMIC DNA]</scope>
    <source>
        <strain evidence="4">CGMCC 1.3566</strain>
    </source>
</reference>
<name>A0A1I0IRD9_9BACI</name>
<dbReference type="STRING" id="237682.SAMN05421676_11390"/>
<feature type="domain" description="Sodium symporter small subunit" evidence="2">
    <location>
        <begin position="10"/>
        <end position="87"/>
    </location>
</feature>
<evidence type="ECO:0000259" key="2">
    <source>
        <dbReference type="Pfam" id="PF13937"/>
    </source>
</evidence>
<protein>
    <submittedName>
        <fullName evidence="3">Putative solute:sodium symporter small subunit</fullName>
    </submittedName>
</protein>
<evidence type="ECO:0000313" key="4">
    <source>
        <dbReference type="Proteomes" id="UP000199095"/>
    </source>
</evidence>
<dbReference type="RefSeq" id="WP_093137221.1">
    <property type="nucleotide sequence ID" value="NZ_FOHJ01000013.1"/>
</dbReference>
<dbReference type="Pfam" id="PF13937">
    <property type="entry name" value="DUF4212"/>
    <property type="match status" value="1"/>
</dbReference>
<evidence type="ECO:0000313" key="3">
    <source>
        <dbReference type="EMBL" id="SET99683.1"/>
    </source>
</evidence>
<dbReference type="OrthoDB" id="9797746at2"/>
<keyword evidence="1" id="KW-0472">Membrane</keyword>
<organism evidence="3 4">
    <name type="scientific">Salinibacillus kushneri</name>
    <dbReference type="NCBI Taxonomy" id="237682"/>
    <lineage>
        <taxon>Bacteria</taxon>
        <taxon>Bacillati</taxon>
        <taxon>Bacillota</taxon>
        <taxon>Bacilli</taxon>
        <taxon>Bacillales</taxon>
        <taxon>Bacillaceae</taxon>
        <taxon>Salinibacillus</taxon>
    </lineage>
</organism>
<keyword evidence="4" id="KW-1185">Reference proteome</keyword>
<feature type="transmembrane region" description="Helical" evidence="1">
    <location>
        <begin position="55"/>
        <end position="75"/>
    </location>
</feature>
<keyword evidence="1" id="KW-0812">Transmembrane</keyword>
<evidence type="ECO:0000256" key="1">
    <source>
        <dbReference type="SAM" id="Phobius"/>
    </source>
</evidence>